<reference evidence="3 4" key="1">
    <citation type="submission" date="2017-11" db="EMBL/GenBank/DDBJ databases">
        <title>Isolation and Characterization of Methanofollis Species from Methane Seep Offshore SW Taiwan.</title>
        <authorList>
            <person name="Teng N.-H."/>
            <person name="Lai M.-C."/>
            <person name="Chen S.-C."/>
        </authorList>
    </citation>
    <scope>NUCLEOTIDE SEQUENCE [LARGE SCALE GENOMIC DNA]</scope>
    <source>
        <strain evidence="3 4">FWC-SCC2</strain>
    </source>
</reference>
<dbReference type="OrthoDB" id="116385at2157"/>
<evidence type="ECO:0000256" key="1">
    <source>
        <dbReference type="SAM" id="Coils"/>
    </source>
</evidence>
<dbReference type="Proteomes" id="UP000292580">
    <property type="component" value="Unassembled WGS sequence"/>
</dbReference>
<evidence type="ECO:0000313" key="3">
    <source>
        <dbReference type="EMBL" id="TAJ43255.1"/>
    </source>
</evidence>
<proteinExistence type="predicted"/>
<gene>
    <name evidence="3" type="ORF">CUJ86_11475</name>
</gene>
<organism evidence="3 4">
    <name type="scientific">Methanofollis fontis</name>
    <dbReference type="NCBI Taxonomy" id="2052832"/>
    <lineage>
        <taxon>Archaea</taxon>
        <taxon>Methanobacteriati</taxon>
        <taxon>Methanobacteriota</taxon>
        <taxon>Stenosarchaea group</taxon>
        <taxon>Methanomicrobia</taxon>
        <taxon>Methanomicrobiales</taxon>
        <taxon>Methanomicrobiaceae</taxon>
        <taxon>Methanofollis</taxon>
    </lineage>
</organism>
<comment type="caution">
    <text evidence="3">The sequence shown here is derived from an EMBL/GenBank/DDBJ whole genome shotgun (WGS) entry which is preliminary data.</text>
</comment>
<accession>A0A483CV82</accession>
<feature type="compositionally biased region" description="Acidic residues" evidence="2">
    <location>
        <begin position="14"/>
        <end position="30"/>
    </location>
</feature>
<dbReference type="AlphaFoldDB" id="A0A483CV82"/>
<feature type="coiled-coil region" evidence="1">
    <location>
        <begin position="70"/>
        <end position="97"/>
    </location>
</feature>
<evidence type="ECO:0000256" key="2">
    <source>
        <dbReference type="SAM" id="MobiDB-lite"/>
    </source>
</evidence>
<sequence length="102" mass="11123">MTGHFEQGKWVEEPLPEEQEAPQTDQEEAESQTAAPSVDELVSGASQSVKRAINDVVVLGKHLFGTKEGRDHIEKKARAAGAELEKAINEIADSAKETIKKK</sequence>
<keyword evidence="1" id="KW-0175">Coiled coil</keyword>
<dbReference type="EMBL" id="PGCL01000009">
    <property type="protein sequence ID" value="TAJ43255.1"/>
    <property type="molecule type" value="Genomic_DNA"/>
</dbReference>
<evidence type="ECO:0000313" key="4">
    <source>
        <dbReference type="Proteomes" id="UP000292580"/>
    </source>
</evidence>
<feature type="region of interest" description="Disordered" evidence="2">
    <location>
        <begin position="1"/>
        <end position="45"/>
    </location>
</feature>
<dbReference type="RefSeq" id="WP_130647715.1">
    <property type="nucleotide sequence ID" value="NZ_PGCL01000009.1"/>
</dbReference>
<feature type="compositionally biased region" description="Basic and acidic residues" evidence="2">
    <location>
        <begin position="1"/>
        <end position="12"/>
    </location>
</feature>
<protein>
    <submittedName>
        <fullName evidence="3">Uncharacterized protein</fullName>
    </submittedName>
</protein>
<name>A0A483CV82_9EURY</name>
<keyword evidence="4" id="KW-1185">Reference proteome</keyword>